<dbReference type="AlphaFoldDB" id="A0A0H4I4U9"/>
<dbReference type="InterPro" id="IPR005358">
    <property type="entry name" value="Puta_zinc/iron-chelating_dom"/>
</dbReference>
<proteinExistence type="inferred from homology"/>
<keyword evidence="3" id="KW-1185">Reference proteome</keyword>
<gene>
    <name evidence="2" type="ORF">ABA45_10230</name>
</gene>
<comment type="similarity">
    <text evidence="1">Belongs to the UPF0260 family.</text>
</comment>
<dbReference type="PANTHER" id="PTHR37421">
    <property type="entry name" value="UPF0260 PROTEIN YCGN"/>
    <property type="match status" value="1"/>
</dbReference>
<dbReference type="PIRSF" id="PIRSF006173">
    <property type="entry name" value="UCP006173"/>
    <property type="match status" value="1"/>
</dbReference>
<dbReference type="KEGG" id="mpq:ABA45_10230"/>
<sequence>MIAQVPFWQRKRLHEMTPTEWESLCDGCGKCCLNKLEDEDTGEVYHTDLVCQYMDTDTCGCTVYSERLKKVPGCTLITPQTLPDYHWLPYTCAYRTLADGRPLADWHPLRSGDPQSVHDAGVSVRGKVVSEAAVAEQDWEEHIIHWVMT</sequence>
<name>A0A0H4I4U9_9GAMM</name>
<protein>
    <recommendedName>
        <fullName evidence="1">UPF0260 protein ABA45_10230</fullName>
    </recommendedName>
</protein>
<evidence type="ECO:0000256" key="1">
    <source>
        <dbReference type="HAMAP-Rule" id="MF_00676"/>
    </source>
</evidence>
<dbReference type="NCBIfam" id="NF003501">
    <property type="entry name" value="PRK05170.1-5"/>
    <property type="match status" value="1"/>
</dbReference>
<dbReference type="Pfam" id="PF03692">
    <property type="entry name" value="CxxCxxCC"/>
    <property type="match status" value="1"/>
</dbReference>
<dbReference type="PATRIC" id="fig|330734.3.peg.2150"/>
<dbReference type="PANTHER" id="PTHR37421:SF1">
    <property type="entry name" value="UPF0260 PROTEIN YCGN"/>
    <property type="match status" value="1"/>
</dbReference>
<reference evidence="2 3" key="1">
    <citation type="submission" date="2015-05" db="EMBL/GenBank/DDBJ databases">
        <title>Complete genome of Marinobacter psychrophilus strain 20041T isolated from sea-ice of the Canadian Basin.</title>
        <authorList>
            <person name="Song L."/>
            <person name="Ren L."/>
            <person name="Yu Y."/>
            <person name="Wang X."/>
        </authorList>
    </citation>
    <scope>NUCLEOTIDE SEQUENCE [LARGE SCALE GENOMIC DNA]</scope>
    <source>
        <strain evidence="2 3">20041</strain>
    </source>
</reference>
<dbReference type="EMBL" id="CP011494">
    <property type="protein sequence ID" value="AKO52740.1"/>
    <property type="molecule type" value="Genomic_DNA"/>
</dbReference>
<organism evidence="2 3">
    <name type="scientific">Marinobacter psychrophilus</name>
    <dbReference type="NCBI Taxonomy" id="330734"/>
    <lineage>
        <taxon>Bacteria</taxon>
        <taxon>Pseudomonadati</taxon>
        <taxon>Pseudomonadota</taxon>
        <taxon>Gammaproteobacteria</taxon>
        <taxon>Pseudomonadales</taxon>
        <taxon>Marinobacteraceae</taxon>
        <taxon>Marinobacter</taxon>
    </lineage>
</organism>
<dbReference type="InterPro" id="IPR008228">
    <property type="entry name" value="UCP006173"/>
</dbReference>
<dbReference type="STRING" id="330734.ABA45_10230"/>
<dbReference type="RefSeq" id="WP_048385867.1">
    <property type="nucleotide sequence ID" value="NZ_CP011494.1"/>
</dbReference>
<dbReference type="Proteomes" id="UP000036406">
    <property type="component" value="Chromosome"/>
</dbReference>
<evidence type="ECO:0000313" key="2">
    <source>
        <dbReference type="EMBL" id="AKO52740.1"/>
    </source>
</evidence>
<accession>A0A0H4I4U9</accession>
<dbReference type="HAMAP" id="MF_00676">
    <property type="entry name" value="UPF0260"/>
    <property type="match status" value="1"/>
</dbReference>
<dbReference type="NCBIfam" id="NF003507">
    <property type="entry name" value="PRK05170.2-5"/>
    <property type="match status" value="1"/>
</dbReference>
<evidence type="ECO:0000313" key="3">
    <source>
        <dbReference type="Proteomes" id="UP000036406"/>
    </source>
</evidence>